<dbReference type="Proteomes" id="UP000034029">
    <property type="component" value="Chromosome"/>
</dbReference>
<keyword evidence="3" id="KW-0804">Transcription</keyword>
<dbReference type="InterPro" id="IPR036388">
    <property type="entry name" value="WH-like_DNA-bd_sf"/>
</dbReference>
<evidence type="ECO:0000313" key="8">
    <source>
        <dbReference type="Proteomes" id="UP000034029"/>
    </source>
</evidence>
<dbReference type="SMART" id="SM00345">
    <property type="entry name" value="HTH_GNTR"/>
    <property type="match status" value="1"/>
</dbReference>
<keyword evidence="8" id="KW-1185">Reference proteome</keyword>
<dbReference type="KEGG" id="shv:AAT16_12995"/>
<evidence type="ECO:0000256" key="2">
    <source>
        <dbReference type="ARBA" id="ARBA00023125"/>
    </source>
</evidence>
<evidence type="ECO:0000313" key="7">
    <source>
        <dbReference type="EMBL" id="SFK66810.1"/>
    </source>
</evidence>
<feature type="domain" description="GntR C-terminal" evidence="5">
    <location>
        <begin position="70"/>
        <end position="188"/>
    </location>
</feature>
<dbReference type="InterPro" id="IPR036390">
    <property type="entry name" value="WH_DNA-bd_sf"/>
</dbReference>
<dbReference type="GO" id="GO:0003677">
    <property type="term" value="F:DNA binding"/>
    <property type="evidence" value="ECO:0007669"/>
    <property type="project" value="UniProtKB-KW"/>
</dbReference>
<protein>
    <submittedName>
        <fullName evidence="6">GntR family transcriptional regulator</fullName>
    </submittedName>
    <submittedName>
        <fullName evidence="7">Transcriptional regulator, GntR family</fullName>
    </submittedName>
</protein>
<dbReference type="RefSeq" id="WP_046791197.1">
    <property type="nucleotide sequence ID" value="NZ_CP011366.1"/>
</dbReference>
<dbReference type="PANTHER" id="PTHR43537:SF45">
    <property type="entry name" value="GNTR FAMILY REGULATORY PROTEIN"/>
    <property type="match status" value="1"/>
</dbReference>
<dbReference type="InterPro" id="IPR011711">
    <property type="entry name" value="GntR_C"/>
</dbReference>
<gene>
    <name evidence="6" type="ORF">AAT16_12995</name>
    <name evidence="7" type="ORF">SAMN05216235_1030</name>
</gene>
<evidence type="ECO:0000256" key="3">
    <source>
        <dbReference type="ARBA" id="ARBA00023163"/>
    </source>
</evidence>
<reference evidence="6 8" key="1">
    <citation type="journal article" date="2015" name="Int. J. Syst. Evol. Microbiol.">
        <title>Complete genome sequence of Salinicoccus halodurans H3B36, isolated from the Qaidam Basin in China.</title>
        <authorList>
            <person name="Jiang K."/>
            <person name="Xue Y."/>
            <person name="Ma Y."/>
        </authorList>
    </citation>
    <scope>NUCLEOTIDE SEQUENCE [LARGE SCALE GENOMIC DNA]</scope>
    <source>
        <strain evidence="6 8">H3B36</strain>
    </source>
</reference>
<dbReference type="GO" id="GO:0003700">
    <property type="term" value="F:DNA-binding transcription factor activity"/>
    <property type="evidence" value="ECO:0007669"/>
    <property type="project" value="InterPro"/>
</dbReference>
<dbReference type="Gene3D" id="1.10.10.10">
    <property type="entry name" value="Winged helix-like DNA-binding domain superfamily/Winged helix DNA-binding domain"/>
    <property type="match status" value="1"/>
</dbReference>
<organism evidence="7 9">
    <name type="scientific">Salinicoccus halodurans</name>
    <dbReference type="NCBI Taxonomy" id="407035"/>
    <lineage>
        <taxon>Bacteria</taxon>
        <taxon>Bacillati</taxon>
        <taxon>Bacillota</taxon>
        <taxon>Bacilli</taxon>
        <taxon>Bacillales</taxon>
        <taxon>Staphylococcaceae</taxon>
        <taxon>Salinicoccus</taxon>
    </lineage>
</organism>
<evidence type="ECO:0000313" key="6">
    <source>
        <dbReference type="EMBL" id="AKG75020.1"/>
    </source>
</evidence>
<proteinExistence type="predicted"/>
<dbReference type="SMART" id="SM00895">
    <property type="entry name" value="FCD"/>
    <property type="match status" value="1"/>
</dbReference>
<dbReference type="EMBL" id="FOTB01000002">
    <property type="protein sequence ID" value="SFK66810.1"/>
    <property type="molecule type" value="Genomic_DNA"/>
</dbReference>
<dbReference type="SUPFAM" id="SSF48008">
    <property type="entry name" value="GntR ligand-binding domain-like"/>
    <property type="match status" value="1"/>
</dbReference>
<dbReference type="OrthoDB" id="114741at2"/>
<evidence type="ECO:0000256" key="1">
    <source>
        <dbReference type="ARBA" id="ARBA00023015"/>
    </source>
</evidence>
<dbReference type="PANTHER" id="PTHR43537">
    <property type="entry name" value="TRANSCRIPTIONAL REGULATOR, GNTR FAMILY"/>
    <property type="match status" value="1"/>
</dbReference>
<reference evidence="7 9" key="3">
    <citation type="submission" date="2016-10" db="EMBL/GenBank/DDBJ databases">
        <authorList>
            <person name="Varghese N."/>
            <person name="Submissions S."/>
        </authorList>
    </citation>
    <scope>NUCLEOTIDE SEQUENCE [LARGE SCALE GENOMIC DNA]</scope>
    <source>
        <strain evidence="7 9">CGMCC 1.6501</strain>
    </source>
</reference>
<name>A0A0F7D4Y0_9STAP</name>
<reference evidence="8" key="2">
    <citation type="submission" date="2015-04" db="EMBL/GenBank/DDBJ databases">
        <title>Complete genome sequence of Salinicoccus halodurans strain H3B36, isolated from the Qaidam basin of China.</title>
        <authorList>
            <person name="Ma Y."/>
            <person name="Jiang K."/>
            <person name="Xue Y."/>
        </authorList>
    </citation>
    <scope>NUCLEOTIDE SEQUENCE [LARGE SCALE GENOMIC DNA]</scope>
    <source>
        <strain evidence="8">H3B36</strain>
    </source>
</reference>
<dbReference type="Pfam" id="PF07729">
    <property type="entry name" value="FCD"/>
    <property type="match status" value="1"/>
</dbReference>
<dbReference type="Proteomes" id="UP000183090">
    <property type="component" value="Unassembled WGS sequence"/>
</dbReference>
<dbReference type="EMBL" id="CP011366">
    <property type="protein sequence ID" value="AKG75020.1"/>
    <property type="molecule type" value="Genomic_DNA"/>
</dbReference>
<sequence>MERNLSLYEKVREDILSGEFDEKEKMTEIKLAKKYEVSRTPIREVLKQLEFEYLVKNGYIYKPSPEDYRNLFEMRTLIETHAIEKAILLFGPSDINDLKNSIEKAYAGPEDETLSANKYFHDKLISSIRNPFLSETYERMNSIIYLFSRTVVERQRPNLIEEHAQIVEAIEERDVAKGKRLIKEHLDKDLEFSLYYM</sequence>
<accession>A0A0F7D4Y0</accession>
<feature type="domain" description="HTH gntR-type" evidence="4">
    <location>
        <begin position="7"/>
        <end position="61"/>
    </location>
</feature>
<keyword evidence="1" id="KW-0805">Transcription regulation</keyword>
<dbReference type="Gene3D" id="1.20.120.530">
    <property type="entry name" value="GntR ligand-binding domain-like"/>
    <property type="match status" value="1"/>
</dbReference>
<dbReference type="SUPFAM" id="SSF46785">
    <property type="entry name" value="Winged helix' DNA-binding domain"/>
    <property type="match status" value="1"/>
</dbReference>
<keyword evidence="2" id="KW-0238">DNA-binding</keyword>
<evidence type="ECO:0000313" key="9">
    <source>
        <dbReference type="Proteomes" id="UP000183090"/>
    </source>
</evidence>
<dbReference type="InterPro" id="IPR008920">
    <property type="entry name" value="TF_FadR/GntR_C"/>
</dbReference>
<evidence type="ECO:0000259" key="4">
    <source>
        <dbReference type="SMART" id="SM00345"/>
    </source>
</evidence>
<dbReference type="AlphaFoldDB" id="A0A0F7D4Y0"/>
<evidence type="ECO:0000259" key="5">
    <source>
        <dbReference type="SMART" id="SM00895"/>
    </source>
</evidence>
<dbReference type="Pfam" id="PF00392">
    <property type="entry name" value="GntR"/>
    <property type="match status" value="1"/>
</dbReference>
<dbReference type="InterPro" id="IPR000524">
    <property type="entry name" value="Tscrpt_reg_HTH_GntR"/>
</dbReference>